<dbReference type="PANTHER" id="PTHR21310:SF58">
    <property type="entry name" value="AMINOGLYCOSIDE PHOSPHOTRANSFERASE DOMAIN-CONTAINING PROTEIN"/>
    <property type="match status" value="1"/>
</dbReference>
<dbReference type="Gene3D" id="3.90.1200.10">
    <property type="match status" value="1"/>
</dbReference>
<evidence type="ECO:0000313" key="2">
    <source>
        <dbReference type="EMBL" id="KAK5112710.1"/>
    </source>
</evidence>
<dbReference type="InterPro" id="IPR011009">
    <property type="entry name" value="Kinase-like_dom_sf"/>
</dbReference>
<name>A0AAN7TJB5_9PEZI</name>
<dbReference type="EMBL" id="JAVRRL010000028">
    <property type="protein sequence ID" value="KAK5112710.1"/>
    <property type="molecule type" value="Genomic_DNA"/>
</dbReference>
<protein>
    <recommendedName>
        <fullName evidence="1">Aminoglycoside phosphotransferase domain-containing protein</fullName>
    </recommendedName>
</protein>
<sequence length="112" mass="13347">MQDYTQECFGDKVLQVHCQRQYRICSTHGDLGVQNILVRDGKVVAILDWECAGWYAEYWGYTKAHYNSVLLPEFYEMLRQKIDRYDDQLEAERVLWRRLDQPLNKVVRAETG</sequence>
<dbReference type="AlphaFoldDB" id="A0AAN7TJB5"/>
<evidence type="ECO:0000259" key="1">
    <source>
        <dbReference type="Pfam" id="PF01636"/>
    </source>
</evidence>
<accession>A0AAN7TJB5</accession>
<dbReference type="InterPro" id="IPR002575">
    <property type="entry name" value="Aminoglycoside_PTrfase"/>
</dbReference>
<dbReference type="InterPro" id="IPR051678">
    <property type="entry name" value="AGP_Transferase"/>
</dbReference>
<feature type="domain" description="Aminoglycoside phosphotransferase" evidence="1">
    <location>
        <begin position="22"/>
        <end position="54"/>
    </location>
</feature>
<reference evidence="2" key="1">
    <citation type="submission" date="2023-08" db="EMBL/GenBank/DDBJ databases">
        <title>Black Yeasts Isolated from many extreme environments.</title>
        <authorList>
            <person name="Coleine C."/>
            <person name="Stajich J.E."/>
            <person name="Selbmann L."/>
        </authorList>
    </citation>
    <scope>NUCLEOTIDE SEQUENCE</scope>
    <source>
        <strain evidence="2">CCFEE 5401</strain>
    </source>
</reference>
<proteinExistence type="predicted"/>
<evidence type="ECO:0000313" key="3">
    <source>
        <dbReference type="Proteomes" id="UP001310890"/>
    </source>
</evidence>
<dbReference type="Pfam" id="PF01636">
    <property type="entry name" value="APH"/>
    <property type="match status" value="1"/>
</dbReference>
<dbReference type="PANTHER" id="PTHR21310">
    <property type="entry name" value="AMINOGLYCOSIDE PHOSPHOTRANSFERASE-RELATED-RELATED"/>
    <property type="match status" value="1"/>
</dbReference>
<dbReference type="Proteomes" id="UP001310890">
    <property type="component" value="Unassembled WGS sequence"/>
</dbReference>
<comment type="caution">
    <text evidence="2">The sequence shown here is derived from an EMBL/GenBank/DDBJ whole genome shotgun (WGS) entry which is preliminary data.</text>
</comment>
<gene>
    <name evidence="2" type="ORF">LTR62_003808</name>
</gene>
<dbReference type="SUPFAM" id="SSF56112">
    <property type="entry name" value="Protein kinase-like (PK-like)"/>
    <property type="match status" value="1"/>
</dbReference>
<organism evidence="2 3">
    <name type="scientific">Meristemomyces frigidus</name>
    <dbReference type="NCBI Taxonomy" id="1508187"/>
    <lineage>
        <taxon>Eukaryota</taxon>
        <taxon>Fungi</taxon>
        <taxon>Dikarya</taxon>
        <taxon>Ascomycota</taxon>
        <taxon>Pezizomycotina</taxon>
        <taxon>Dothideomycetes</taxon>
        <taxon>Dothideomycetidae</taxon>
        <taxon>Mycosphaerellales</taxon>
        <taxon>Teratosphaeriaceae</taxon>
        <taxon>Meristemomyces</taxon>
    </lineage>
</organism>